<gene>
    <name evidence="3" type="ordered locus">ACP_0336</name>
</gene>
<keyword evidence="1" id="KW-0812">Transmembrane</keyword>
<name>C1F9W0_ACIC5</name>
<dbReference type="Proteomes" id="UP000002207">
    <property type="component" value="Chromosome"/>
</dbReference>
<sequence>MRDHTDNAEVCAKSDHTVACISLHQNLLVRNHPMRIRKPPVLLAMLLLAFCVVPLHAQQASRNANWARQIFQATNQARARHGLPPLTWSPSLAAAAQAHLSVMIHQPDLSHDYPGEPPLPARAAQAGAHFETVAENIAMGYSVPAIQNEWMHSPAHRANILNPRLNAAGVAIIKRRGNFYAVVDFAAAVQQRDVSQSTQQVARLLQRIGITPGGSHAAAEAACAPDYRLSAGTPVRLLVRFTTSDLTQLPPQAISQIESSGATHAAVAICPSDGSQPGFTTYRVALLLY</sequence>
<dbReference type="AlphaFoldDB" id="C1F9W0"/>
<evidence type="ECO:0000256" key="1">
    <source>
        <dbReference type="SAM" id="Phobius"/>
    </source>
</evidence>
<dbReference type="Pfam" id="PF00188">
    <property type="entry name" value="CAP"/>
    <property type="match status" value="1"/>
</dbReference>
<dbReference type="EMBL" id="CP001472">
    <property type="protein sequence ID" value="ACO33018.1"/>
    <property type="molecule type" value="Genomic_DNA"/>
</dbReference>
<dbReference type="HOGENOM" id="CLU_1133162_0_0_0"/>
<dbReference type="CDD" id="cd05379">
    <property type="entry name" value="CAP_bacterial"/>
    <property type="match status" value="1"/>
</dbReference>
<keyword evidence="1" id="KW-1133">Transmembrane helix</keyword>
<feature type="domain" description="SCP" evidence="2">
    <location>
        <begin position="72"/>
        <end position="185"/>
    </location>
</feature>
<dbReference type="STRING" id="240015.ACP_0336"/>
<evidence type="ECO:0000313" key="4">
    <source>
        <dbReference type="Proteomes" id="UP000002207"/>
    </source>
</evidence>
<feature type="transmembrane region" description="Helical" evidence="1">
    <location>
        <begin position="40"/>
        <end position="57"/>
    </location>
</feature>
<dbReference type="OrthoDB" id="9783944at2"/>
<proteinExistence type="predicted"/>
<dbReference type="eggNOG" id="COG2340">
    <property type="taxonomic scope" value="Bacteria"/>
</dbReference>
<dbReference type="InParanoid" id="C1F9W0"/>
<reference evidence="3 4" key="1">
    <citation type="journal article" date="2009" name="Appl. Environ. Microbiol.">
        <title>Three genomes from the phylum Acidobacteria provide insight into the lifestyles of these microorganisms in soils.</title>
        <authorList>
            <person name="Ward N.L."/>
            <person name="Challacombe J.F."/>
            <person name="Janssen P.H."/>
            <person name="Henrissat B."/>
            <person name="Coutinho P.M."/>
            <person name="Wu M."/>
            <person name="Xie G."/>
            <person name="Haft D.H."/>
            <person name="Sait M."/>
            <person name="Badger J."/>
            <person name="Barabote R.D."/>
            <person name="Bradley B."/>
            <person name="Brettin T.S."/>
            <person name="Brinkac L.M."/>
            <person name="Bruce D."/>
            <person name="Creasy T."/>
            <person name="Daugherty S.C."/>
            <person name="Davidsen T.M."/>
            <person name="DeBoy R.T."/>
            <person name="Detter J.C."/>
            <person name="Dodson R.J."/>
            <person name="Durkin A.S."/>
            <person name="Ganapathy A."/>
            <person name="Gwinn-Giglio M."/>
            <person name="Han C.S."/>
            <person name="Khouri H."/>
            <person name="Kiss H."/>
            <person name="Kothari S.P."/>
            <person name="Madupu R."/>
            <person name="Nelson K.E."/>
            <person name="Nelson W.C."/>
            <person name="Paulsen I."/>
            <person name="Penn K."/>
            <person name="Ren Q."/>
            <person name="Rosovitz M.J."/>
            <person name="Selengut J.D."/>
            <person name="Shrivastava S."/>
            <person name="Sullivan S.A."/>
            <person name="Tapia R."/>
            <person name="Thompson L.S."/>
            <person name="Watkins K.L."/>
            <person name="Yang Q."/>
            <person name="Yu C."/>
            <person name="Zafar N."/>
            <person name="Zhou L."/>
            <person name="Kuske C.R."/>
        </authorList>
    </citation>
    <scope>NUCLEOTIDE SEQUENCE [LARGE SCALE GENOMIC DNA]</scope>
    <source>
        <strain evidence="4">ATCC 51196 / DSM 11244 / BCRC 80197 / JCM 7670 / NBRC 15755 / NCIMB 13165 / 161</strain>
    </source>
</reference>
<keyword evidence="1" id="KW-0472">Membrane</keyword>
<evidence type="ECO:0000313" key="3">
    <source>
        <dbReference type="EMBL" id="ACO33018.1"/>
    </source>
</evidence>
<protein>
    <submittedName>
        <fullName evidence="3">SCP-like extracellular family protein</fullName>
    </submittedName>
</protein>
<dbReference type="KEGG" id="aca:ACP_0336"/>
<organism evidence="3 4">
    <name type="scientific">Acidobacterium capsulatum (strain ATCC 51196 / DSM 11244 / BCRC 80197 / JCM 7670 / NBRC 15755 / NCIMB 13165 / 161)</name>
    <dbReference type="NCBI Taxonomy" id="240015"/>
    <lineage>
        <taxon>Bacteria</taxon>
        <taxon>Pseudomonadati</taxon>
        <taxon>Acidobacteriota</taxon>
        <taxon>Terriglobia</taxon>
        <taxon>Terriglobales</taxon>
        <taxon>Acidobacteriaceae</taxon>
        <taxon>Acidobacterium</taxon>
    </lineage>
</organism>
<dbReference type="SUPFAM" id="SSF55797">
    <property type="entry name" value="PR-1-like"/>
    <property type="match status" value="1"/>
</dbReference>
<keyword evidence="4" id="KW-1185">Reference proteome</keyword>
<dbReference type="InterPro" id="IPR014044">
    <property type="entry name" value="CAP_dom"/>
</dbReference>
<evidence type="ECO:0000259" key="2">
    <source>
        <dbReference type="Pfam" id="PF00188"/>
    </source>
</evidence>
<accession>C1F9W0</accession>
<dbReference type="Gene3D" id="3.40.33.10">
    <property type="entry name" value="CAP"/>
    <property type="match status" value="1"/>
</dbReference>
<dbReference type="InterPro" id="IPR035940">
    <property type="entry name" value="CAP_sf"/>
</dbReference>
<dbReference type="PANTHER" id="PTHR31157">
    <property type="entry name" value="SCP DOMAIN-CONTAINING PROTEIN"/>
    <property type="match status" value="1"/>
</dbReference>
<dbReference type="PANTHER" id="PTHR31157:SF1">
    <property type="entry name" value="SCP DOMAIN-CONTAINING PROTEIN"/>
    <property type="match status" value="1"/>
</dbReference>